<evidence type="ECO:0000313" key="3">
    <source>
        <dbReference type="EMBL" id="CAK0896431.1"/>
    </source>
</evidence>
<dbReference type="InterPro" id="IPR036034">
    <property type="entry name" value="PDZ_sf"/>
</dbReference>
<accession>A0ABN9XA85</accession>
<reference evidence="3" key="1">
    <citation type="submission" date="2023-10" db="EMBL/GenBank/DDBJ databases">
        <authorList>
            <person name="Chen Y."/>
            <person name="Shah S."/>
            <person name="Dougan E. K."/>
            <person name="Thang M."/>
            <person name="Chan C."/>
        </authorList>
    </citation>
    <scope>NUCLEOTIDE SEQUENCE [LARGE SCALE GENOMIC DNA]</scope>
</reference>
<protein>
    <recommendedName>
        <fullName evidence="2">PDZ domain-containing protein</fullName>
    </recommendedName>
</protein>
<feature type="non-terminal residue" evidence="3">
    <location>
        <position position="1"/>
    </location>
</feature>
<evidence type="ECO:0000256" key="1">
    <source>
        <dbReference type="SAM" id="MobiDB-lite"/>
    </source>
</evidence>
<organism evidence="3 4">
    <name type="scientific">Prorocentrum cordatum</name>
    <dbReference type="NCBI Taxonomy" id="2364126"/>
    <lineage>
        <taxon>Eukaryota</taxon>
        <taxon>Sar</taxon>
        <taxon>Alveolata</taxon>
        <taxon>Dinophyceae</taxon>
        <taxon>Prorocentrales</taxon>
        <taxon>Prorocentraceae</taxon>
        <taxon>Prorocentrum</taxon>
    </lineage>
</organism>
<dbReference type="PROSITE" id="PS50106">
    <property type="entry name" value="PDZ"/>
    <property type="match status" value="1"/>
</dbReference>
<feature type="region of interest" description="Disordered" evidence="1">
    <location>
        <begin position="1"/>
        <end position="26"/>
    </location>
</feature>
<name>A0ABN9XA85_9DINO</name>
<dbReference type="Gene3D" id="2.30.42.10">
    <property type="match status" value="1"/>
</dbReference>
<dbReference type="InterPro" id="IPR001478">
    <property type="entry name" value="PDZ"/>
</dbReference>
<feature type="compositionally biased region" description="Basic residues" evidence="1">
    <location>
        <begin position="190"/>
        <end position="212"/>
    </location>
</feature>
<dbReference type="SUPFAM" id="SSF50156">
    <property type="entry name" value="PDZ domain-like"/>
    <property type="match status" value="1"/>
</dbReference>
<dbReference type="Proteomes" id="UP001189429">
    <property type="component" value="Unassembled WGS sequence"/>
</dbReference>
<proteinExistence type="predicted"/>
<feature type="region of interest" description="Disordered" evidence="1">
    <location>
        <begin position="124"/>
        <end position="214"/>
    </location>
</feature>
<comment type="caution">
    <text evidence="3">The sequence shown here is derived from an EMBL/GenBank/DDBJ whole genome shotgun (WGS) entry which is preliminary data.</text>
</comment>
<evidence type="ECO:0000259" key="2">
    <source>
        <dbReference type="PROSITE" id="PS50106"/>
    </source>
</evidence>
<feature type="compositionally biased region" description="Low complexity" evidence="1">
    <location>
        <begin position="10"/>
        <end position="22"/>
    </location>
</feature>
<keyword evidence="4" id="KW-1185">Reference proteome</keyword>
<dbReference type="EMBL" id="CAUYUJ010020186">
    <property type="protein sequence ID" value="CAK0896431.1"/>
    <property type="molecule type" value="Genomic_DNA"/>
</dbReference>
<feature type="domain" description="PDZ" evidence="2">
    <location>
        <begin position="36"/>
        <end position="96"/>
    </location>
</feature>
<feature type="compositionally biased region" description="Low complexity" evidence="1">
    <location>
        <begin position="162"/>
        <end position="176"/>
    </location>
</feature>
<evidence type="ECO:0000313" key="4">
    <source>
        <dbReference type="Proteomes" id="UP001189429"/>
    </source>
</evidence>
<gene>
    <name evidence="3" type="ORF">PCOR1329_LOCUS74902</name>
</gene>
<sequence length="280" mass="30017">PARAEALAHDGAPGAPPRGAAPGDRKEFEAVREELTVNVQKGSQEEQLGLEIFEHRAVLGVKRVLPDGAAAGWNAANPGRQIQSGDFVVSVNGLRGCSAALLHEIQAQRSLEIVLHRAAHVQTSQAPAGAGTPLCTPTSAGASPQELPSTRPREPPRPATPPRRAAAAGGALQRPSSLRACQDQRQPAAQHRRRPSPPTRGRKRRSARRWRASCRGASTCPLRRRAAPPLAAREGRAWPTRQGGVHGMILQFEPLSMPGESQFIAWLVFFVCSATGRHRL</sequence>